<evidence type="ECO:0000313" key="2">
    <source>
        <dbReference type="Proteomes" id="UP000281549"/>
    </source>
</evidence>
<dbReference type="AlphaFoldDB" id="A0A4P9Y9P9"/>
<gene>
    <name evidence="1" type="ORF">ROZALSC1DRAFT_25873</name>
</gene>
<proteinExistence type="predicted"/>
<dbReference type="EMBL" id="ML007329">
    <property type="protein sequence ID" value="RKP15927.1"/>
    <property type="molecule type" value="Genomic_DNA"/>
</dbReference>
<sequence length="161" mass="18313">MQGSYYNFKSSNKPTKKRKILTYQQFLKDHQPRVNNGMIFKMTESGLKTIKGLESDIQDSGKIIIFIPFKQMTAQIYYGSFLWSLTSSAPCICFNLSDTDITLGPSNAELNLKQTNWRLEYSCWNSIKAFLGLDGFGPFNAELESEANECDNIQECANSLF</sequence>
<protein>
    <submittedName>
        <fullName evidence="1">Uncharacterized protein</fullName>
    </submittedName>
</protein>
<dbReference type="Proteomes" id="UP000281549">
    <property type="component" value="Unassembled WGS sequence"/>
</dbReference>
<name>A0A4P9Y9P9_ROZAC</name>
<accession>A0A4P9Y9P9</accession>
<organism evidence="1 2">
    <name type="scientific">Rozella allomycis (strain CSF55)</name>
    <dbReference type="NCBI Taxonomy" id="988480"/>
    <lineage>
        <taxon>Eukaryota</taxon>
        <taxon>Fungi</taxon>
        <taxon>Fungi incertae sedis</taxon>
        <taxon>Cryptomycota</taxon>
        <taxon>Cryptomycota incertae sedis</taxon>
        <taxon>Rozella</taxon>
    </lineage>
</organism>
<reference evidence="2" key="1">
    <citation type="journal article" date="2018" name="Nat. Microbiol.">
        <title>Leveraging single-cell genomics to expand the fungal tree of life.</title>
        <authorList>
            <person name="Ahrendt S.R."/>
            <person name="Quandt C.A."/>
            <person name="Ciobanu D."/>
            <person name="Clum A."/>
            <person name="Salamov A."/>
            <person name="Andreopoulos B."/>
            <person name="Cheng J.F."/>
            <person name="Woyke T."/>
            <person name="Pelin A."/>
            <person name="Henrissat B."/>
            <person name="Reynolds N.K."/>
            <person name="Benny G.L."/>
            <person name="Smith M.E."/>
            <person name="James T.Y."/>
            <person name="Grigoriev I.V."/>
        </authorList>
    </citation>
    <scope>NUCLEOTIDE SEQUENCE [LARGE SCALE GENOMIC DNA]</scope>
    <source>
        <strain evidence="2">CSF55</strain>
    </source>
</reference>
<evidence type="ECO:0000313" key="1">
    <source>
        <dbReference type="EMBL" id="RKP15927.1"/>
    </source>
</evidence>